<dbReference type="GeneID" id="106466089"/>
<dbReference type="PANTHER" id="PTHR24112">
    <property type="entry name" value="LEUCINE-RICH REPEAT, ISOFORM F-RELATED"/>
    <property type="match status" value="1"/>
</dbReference>
<dbReference type="InterPro" id="IPR051279">
    <property type="entry name" value="PP1-Reg/Actin-Interact_Protein"/>
</dbReference>
<dbReference type="Gene3D" id="3.80.10.10">
    <property type="entry name" value="Ribonuclease Inhibitor"/>
    <property type="match status" value="1"/>
</dbReference>
<keyword evidence="1" id="KW-1185">Reference proteome</keyword>
<dbReference type="SUPFAM" id="SSF52047">
    <property type="entry name" value="RNI-like"/>
    <property type="match status" value="1"/>
</dbReference>
<evidence type="ECO:0000313" key="2">
    <source>
        <dbReference type="RefSeq" id="XP_022249750.1"/>
    </source>
</evidence>
<dbReference type="RefSeq" id="XP_022249750.1">
    <property type="nucleotide sequence ID" value="XM_022394042.1"/>
</dbReference>
<accession>A0ABM1T1J4</accession>
<reference evidence="2" key="1">
    <citation type="submission" date="2025-08" db="UniProtKB">
        <authorList>
            <consortium name="RefSeq"/>
        </authorList>
    </citation>
    <scope>IDENTIFICATION</scope>
    <source>
        <tissue evidence="2">Muscle</tissue>
    </source>
</reference>
<dbReference type="InterPro" id="IPR032675">
    <property type="entry name" value="LRR_dom_sf"/>
</dbReference>
<protein>
    <submittedName>
        <fullName evidence="2">F-actin-uncapping protein LRRC16A-like isoform X1</fullName>
    </submittedName>
</protein>
<dbReference type="PANTHER" id="PTHR24112:SF66">
    <property type="entry name" value="LEUCINE-RICH REPEAT, ISOFORM F"/>
    <property type="match status" value="1"/>
</dbReference>
<name>A0ABM1T1J4_LIMPO</name>
<sequence>MLICAIIMGFHIVKKLHGDLVPIISALVYNAWFKKFRASNVKLALEALEQILQIMKNNVSIEELYLDSTGIKCDFAHKLSLALISNPNTPINTVDLSNNLIADKGAGHMSDAVGKLQKGLVHLNLAKTGLTFKGIGILAHSLSLNQSMSSTLTYLNLSDNIVKEDVNNLYNFLAQPNSLTHLDLSGTGCAMDTIFGALLRGCTQKLAVLNLARNHFSTKKTKDVNVSPSFKAFFSSTVALEHLNLSGNKLPLEALKCNLFMTGGVLNPRAMLLGLTCNKFATDVVVDLSSCELKSEGAQVLESCLPSINCLCSLDISDNDM</sequence>
<gene>
    <name evidence="2" type="primary">LOC106466089</name>
</gene>
<proteinExistence type="predicted"/>
<organism evidence="1 2">
    <name type="scientific">Limulus polyphemus</name>
    <name type="common">Atlantic horseshoe crab</name>
    <dbReference type="NCBI Taxonomy" id="6850"/>
    <lineage>
        <taxon>Eukaryota</taxon>
        <taxon>Metazoa</taxon>
        <taxon>Ecdysozoa</taxon>
        <taxon>Arthropoda</taxon>
        <taxon>Chelicerata</taxon>
        <taxon>Merostomata</taxon>
        <taxon>Xiphosura</taxon>
        <taxon>Limulidae</taxon>
        <taxon>Limulus</taxon>
    </lineage>
</organism>
<dbReference type="Proteomes" id="UP000694941">
    <property type="component" value="Unplaced"/>
</dbReference>
<evidence type="ECO:0000313" key="1">
    <source>
        <dbReference type="Proteomes" id="UP000694941"/>
    </source>
</evidence>